<evidence type="ECO:0000256" key="2">
    <source>
        <dbReference type="RuleBase" id="RU363019"/>
    </source>
</evidence>
<dbReference type="Pfam" id="PF00160">
    <property type="entry name" value="Pro_isomerase"/>
    <property type="match status" value="1"/>
</dbReference>
<evidence type="ECO:0000259" key="3">
    <source>
        <dbReference type="PROSITE" id="PS50072"/>
    </source>
</evidence>
<comment type="catalytic activity">
    <reaction evidence="2">
        <text>[protein]-peptidylproline (omega=180) = [protein]-peptidylproline (omega=0)</text>
        <dbReference type="Rhea" id="RHEA:16237"/>
        <dbReference type="Rhea" id="RHEA-COMP:10747"/>
        <dbReference type="Rhea" id="RHEA-COMP:10748"/>
        <dbReference type="ChEBI" id="CHEBI:83833"/>
        <dbReference type="ChEBI" id="CHEBI:83834"/>
        <dbReference type="EC" id="5.2.1.8"/>
    </reaction>
</comment>
<dbReference type="EMBL" id="CP151507">
    <property type="protein sequence ID" value="WZN63541.1"/>
    <property type="molecule type" value="Genomic_DNA"/>
</dbReference>
<dbReference type="SUPFAM" id="SSF50891">
    <property type="entry name" value="Cyclophilin-like"/>
    <property type="match status" value="1"/>
</dbReference>
<evidence type="ECO:0000313" key="5">
    <source>
        <dbReference type="Proteomes" id="UP001472866"/>
    </source>
</evidence>
<dbReference type="GO" id="GO:0003755">
    <property type="term" value="F:peptidyl-prolyl cis-trans isomerase activity"/>
    <property type="evidence" value="ECO:0007669"/>
    <property type="project" value="UniProtKB-UniRule"/>
</dbReference>
<dbReference type="InterPro" id="IPR029000">
    <property type="entry name" value="Cyclophilin-like_dom_sf"/>
</dbReference>
<gene>
    <name evidence="4" type="ORF">HKI87_07g50900</name>
</gene>
<accession>A0AAX4PCK8</accession>
<dbReference type="PROSITE" id="PS50072">
    <property type="entry name" value="CSA_PPIASE_2"/>
    <property type="match status" value="1"/>
</dbReference>
<keyword evidence="2" id="KW-0697">Rotamase</keyword>
<dbReference type="Proteomes" id="UP001472866">
    <property type="component" value="Chromosome 07"/>
</dbReference>
<dbReference type="AlphaFoldDB" id="A0AAX4PCK8"/>
<keyword evidence="5" id="KW-1185">Reference proteome</keyword>
<dbReference type="GO" id="GO:0005737">
    <property type="term" value="C:cytoplasm"/>
    <property type="evidence" value="ECO:0007669"/>
    <property type="project" value="TreeGrafter"/>
</dbReference>
<dbReference type="PRINTS" id="PR00153">
    <property type="entry name" value="CSAPPISMRASE"/>
</dbReference>
<dbReference type="EC" id="5.2.1.8" evidence="2"/>
<evidence type="ECO:0000313" key="4">
    <source>
        <dbReference type="EMBL" id="WZN63541.1"/>
    </source>
</evidence>
<protein>
    <recommendedName>
        <fullName evidence="2">Peptidyl-prolyl cis-trans isomerase</fullName>
        <shortName evidence="2">PPIase</shortName>
        <ecNumber evidence="2">5.2.1.8</ecNumber>
    </recommendedName>
</protein>
<reference evidence="4 5" key="1">
    <citation type="submission" date="2024-03" db="EMBL/GenBank/DDBJ databases">
        <title>Complete genome sequence of the green alga Chloropicon roscoffensis RCC1871.</title>
        <authorList>
            <person name="Lemieux C."/>
            <person name="Pombert J.-F."/>
            <person name="Otis C."/>
            <person name="Turmel M."/>
        </authorList>
    </citation>
    <scope>NUCLEOTIDE SEQUENCE [LARGE SCALE GENOMIC DNA]</scope>
    <source>
        <strain evidence="4 5">RCC1871</strain>
    </source>
</reference>
<name>A0AAX4PCK8_9CHLO</name>
<feature type="domain" description="PPIase cyclophilin-type" evidence="3">
    <location>
        <begin position="133"/>
        <end position="287"/>
    </location>
</feature>
<sequence length="291" mass="32799">MTVVAPYMLLAGKVNDPQYQRVRKAVEVLEKVSGDKLEITILNLMPTDYEIYVQNLECPARGPVKRFHRENMLYMTGDHPDELEYKGGSALFLQWAKDVFGYDDSKTNTIFFRRLATKQFRHAMQRTGHKFFKMEFESGEESLGSITVELFTSVCPQTCAKFLTYVRGDLGKKYEGSQVHRIVPGGWIQGGDLVEGKGDGVIEEDCFADETFAVKHSRPGIIGLSSVGPHSNNSQFYVTLEALPWLDGKKVAFGQVVEGMRVLRVLEKAETTNERPKEKVTIRSCAEIKAD</sequence>
<dbReference type="InterPro" id="IPR002130">
    <property type="entry name" value="Cyclophilin-type_PPIase_dom"/>
</dbReference>
<dbReference type="PANTHER" id="PTHR11071">
    <property type="entry name" value="PEPTIDYL-PROLYL CIS-TRANS ISOMERASE"/>
    <property type="match status" value="1"/>
</dbReference>
<dbReference type="PANTHER" id="PTHR11071:SF561">
    <property type="entry name" value="PEPTIDYL-PROLYL CIS-TRANS ISOMERASE D-RELATED"/>
    <property type="match status" value="1"/>
</dbReference>
<evidence type="ECO:0000256" key="1">
    <source>
        <dbReference type="ARBA" id="ARBA00007365"/>
    </source>
</evidence>
<comment type="function">
    <text evidence="2">PPIases accelerate the folding of proteins. It catalyzes the cis-trans isomerization of proline imidic peptide bonds in oligopeptides.</text>
</comment>
<comment type="similarity">
    <text evidence="1 2">Belongs to the cyclophilin-type PPIase family.</text>
</comment>
<dbReference type="Gene3D" id="2.40.100.10">
    <property type="entry name" value="Cyclophilin-like"/>
    <property type="match status" value="1"/>
</dbReference>
<organism evidence="4 5">
    <name type="scientific">Chloropicon roscoffensis</name>
    <dbReference type="NCBI Taxonomy" id="1461544"/>
    <lineage>
        <taxon>Eukaryota</taxon>
        <taxon>Viridiplantae</taxon>
        <taxon>Chlorophyta</taxon>
        <taxon>Chloropicophyceae</taxon>
        <taxon>Chloropicales</taxon>
        <taxon>Chloropicaceae</taxon>
        <taxon>Chloropicon</taxon>
    </lineage>
</organism>
<keyword evidence="2 4" id="KW-0413">Isomerase</keyword>
<proteinExistence type="inferred from homology"/>